<keyword evidence="2" id="KW-0560">Oxidoreductase</keyword>
<dbReference type="SUPFAM" id="SSF51735">
    <property type="entry name" value="NAD(P)-binding Rossmann-fold domains"/>
    <property type="match status" value="1"/>
</dbReference>
<name>A0A8J3B8R6_9BACI</name>
<dbReference type="InterPro" id="IPR036291">
    <property type="entry name" value="NAD(P)-bd_dom_sf"/>
</dbReference>
<protein>
    <submittedName>
        <fullName evidence="5">Short-chain dehydrogenase</fullName>
    </submittedName>
</protein>
<comment type="caution">
    <text evidence="5">The sequence shown here is derived from an EMBL/GenBank/DDBJ whole genome shotgun (WGS) entry which is preliminary data.</text>
</comment>
<dbReference type="PRINTS" id="PR00081">
    <property type="entry name" value="GDHRDH"/>
</dbReference>
<dbReference type="PANTHER" id="PTHR44196:SF2">
    <property type="entry name" value="SHORT-CHAIN DEHYDROGENASE-RELATED"/>
    <property type="match status" value="1"/>
</dbReference>
<organism evidence="5 6">
    <name type="scientific">Calditerricola satsumensis</name>
    <dbReference type="NCBI Taxonomy" id="373054"/>
    <lineage>
        <taxon>Bacteria</taxon>
        <taxon>Bacillati</taxon>
        <taxon>Bacillota</taxon>
        <taxon>Bacilli</taxon>
        <taxon>Bacillales</taxon>
        <taxon>Bacillaceae</taxon>
        <taxon>Calditerricola</taxon>
    </lineage>
</organism>
<sequence>MGAGGKTALITGASSGIGHELAKLFAQNRHNVVLVARSREKLAAVADELQRRHGVQAIPLPADLAQPDAPREIYEALRERGIAVDFLVNNAGFGLYGPFAQTDWPIERDMLQVNVVALTHLTKLLVPEMIRRGAGRILNMASMAAFQPGPLMAVYYATKAYVLSFSEALAAELKGTGVTVTALCPGPVKTNFDRRARLDSSKLFKRRFLMADAPTVAAAGYRGMMAGKSLVIPGWPNKLLVQGQRLAPRTLVVRVVRKLQEPIDGPTLPFSGRSVPR</sequence>
<reference evidence="5" key="1">
    <citation type="journal article" date="2014" name="Int. J. Syst. Evol. Microbiol.">
        <title>Complete genome sequence of Corynebacterium casei LMG S-19264T (=DSM 44701T), isolated from a smear-ripened cheese.</title>
        <authorList>
            <consortium name="US DOE Joint Genome Institute (JGI-PGF)"/>
            <person name="Walter F."/>
            <person name="Albersmeier A."/>
            <person name="Kalinowski J."/>
            <person name="Ruckert C."/>
        </authorList>
    </citation>
    <scope>NUCLEOTIDE SEQUENCE</scope>
    <source>
        <strain evidence="5">JCM 14719</strain>
    </source>
</reference>
<dbReference type="PIRSF" id="PIRSF000126">
    <property type="entry name" value="11-beta-HSD1"/>
    <property type="match status" value="1"/>
</dbReference>
<evidence type="ECO:0000313" key="5">
    <source>
        <dbReference type="EMBL" id="GGJ93598.1"/>
    </source>
</evidence>
<dbReference type="PRINTS" id="PR00080">
    <property type="entry name" value="SDRFAMILY"/>
</dbReference>
<keyword evidence="6" id="KW-1185">Reference proteome</keyword>
<evidence type="ECO:0000256" key="3">
    <source>
        <dbReference type="RuleBase" id="RU000363"/>
    </source>
</evidence>
<feature type="domain" description="Ketoreductase" evidence="4">
    <location>
        <begin position="6"/>
        <end position="191"/>
    </location>
</feature>
<gene>
    <name evidence="5" type="primary">dltE</name>
    <name evidence="5" type="ORF">GCM10007043_04190</name>
</gene>
<dbReference type="RefSeq" id="WP_054670562.1">
    <property type="nucleotide sequence ID" value="NZ_BMOF01000004.1"/>
</dbReference>
<dbReference type="InterPro" id="IPR057326">
    <property type="entry name" value="KR_dom"/>
</dbReference>
<dbReference type="SMART" id="SM00822">
    <property type="entry name" value="PKS_KR"/>
    <property type="match status" value="1"/>
</dbReference>
<dbReference type="CDD" id="cd05233">
    <property type="entry name" value="SDR_c"/>
    <property type="match status" value="1"/>
</dbReference>
<dbReference type="GO" id="GO:0016491">
    <property type="term" value="F:oxidoreductase activity"/>
    <property type="evidence" value="ECO:0007669"/>
    <property type="project" value="UniProtKB-KW"/>
</dbReference>
<dbReference type="PANTHER" id="PTHR44196">
    <property type="entry name" value="DEHYDROGENASE/REDUCTASE SDR FAMILY MEMBER 7B"/>
    <property type="match status" value="1"/>
</dbReference>
<evidence type="ECO:0000313" key="6">
    <source>
        <dbReference type="Proteomes" id="UP000637720"/>
    </source>
</evidence>
<accession>A0A8J3B8R6</accession>
<dbReference type="Pfam" id="PF00106">
    <property type="entry name" value="adh_short"/>
    <property type="match status" value="1"/>
</dbReference>
<reference evidence="5" key="2">
    <citation type="submission" date="2020-09" db="EMBL/GenBank/DDBJ databases">
        <authorList>
            <person name="Sun Q."/>
            <person name="Ohkuma M."/>
        </authorList>
    </citation>
    <scope>NUCLEOTIDE SEQUENCE</scope>
    <source>
        <strain evidence="5">JCM 14719</strain>
    </source>
</reference>
<proteinExistence type="inferred from homology"/>
<dbReference type="GO" id="GO:0016020">
    <property type="term" value="C:membrane"/>
    <property type="evidence" value="ECO:0007669"/>
    <property type="project" value="TreeGrafter"/>
</dbReference>
<dbReference type="Gene3D" id="3.40.50.720">
    <property type="entry name" value="NAD(P)-binding Rossmann-like Domain"/>
    <property type="match status" value="1"/>
</dbReference>
<evidence type="ECO:0000256" key="2">
    <source>
        <dbReference type="ARBA" id="ARBA00023002"/>
    </source>
</evidence>
<evidence type="ECO:0000256" key="1">
    <source>
        <dbReference type="ARBA" id="ARBA00006484"/>
    </source>
</evidence>
<dbReference type="EMBL" id="BMOF01000004">
    <property type="protein sequence ID" value="GGJ93598.1"/>
    <property type="molecule type" value="Genomic_DNA"/>
</dbReference>
<comment type="similarity">
    <text evidence="1 3">Belongs to the short-chain dehydrogenases/reductases (SDR) family.</text>
</comment>
<dbReference type="InterPro" id="IPR002347">
    <property type="entry name" value="SDR_fam"/>
</dbReference>
<dbReference type="AlphaFoldDB" id="A0A8J3B8R6"/>
<dbReference type="Proteomes" id="UP000637720">
    <property type="component" value="Unassembled WGS sequence"/>
</dbReference>
<evidence type="ECO:0000259" key="4">
    <source>
        <dbReference type="SMART" id="SM00822"/>
    </source>
</evidence>